<dbReference type="GO" id="GO:0044615">
    <property type="term" value="C:nuclear pore nuclear basket"/>
    <property type="evidence" value="ECO:0007669"/>
    <property type="project" value="TreeGrafter"/>
</dbReference>
<evidence type="ECO:0000256" key="5">
    <source>
        <dbReference type="ARBA" id="ARBA00022927"/>
    </source>
</evidence>
<keyword evidence="7 9" id="KW-0906">Nuclear pore complex</keyword>
<keyword evidence="13" id="KW-1185">Reference proteome</keyword>
<keyword evidence="5 9" id="KW-0653">Protein transport</keyword>
<dbReference type="GO" id="GO:0003676">
    <property type="term" value="F:nucleic acid binding"/>
    <property type="evidence" value="ECO:0007669"/>
    <property type="project" value="InterPro"/>
</dbReference>
<reference evidence="12" key="1">
    <citation type="submission" date="2020-01" db="EMBL/GenBank/DDBJ databases">
        <title>Genome sequence of Kobresia littledalei, the first chromosome-level genome in the family Cyperaceae.</title>
        <authorList>
            <person name="Qu G."/>
        </authorList>
    </citation>
    <scope>NUCLEOTIDE SEQUENCE</scope>
    <source>
        <strain evidence="12">C.B.Clarke</strain>
        <tissue evidence="12">Leaf</tissue>
    </source>
</reference>
<evidence type="ECO:0000256" key="7">
    <source>
        <dbReference type="ARBA" id="ARBA00023132"/>
    </source>
</evidence>
<dbReference type="PANTHER" id="PTHR21527">
    <property type="entry name" value="NUCLEOPORIN NUP35"/>
    <property type="match status" value="1"/>
</dbReference>
<dbReference type="Gene3D" id="3.30.70.330">
    <property type="match status" value="1"/>
</dbReference>
<dbReference type="GO" id="GO:0006607">
    <property type="term" value="P:NLS-bearing protein import into nucleus"/>
    <property type="evidence" value="ECO:0007669"/>
    <property type="project" value="TreeGrafter"/>
</dbReference>
<keyword evidence="4 9" id="KW-0509">mRNA transport</keyword>
<feature type="domain" description="RRM Nup35-type" evidence="11">
    <location>
        <begin position="164"/>
        <end position="245"/>
    </location>
</feature>
<dbReference type="Pfam" id="PF05172">
    <property type="entry name" value="RRM_Nup35"/>
    <property type="match status" value="1"/>
</dbReference>
<dbReference type="SUPFAM" id="SSF54928">
    <property type="entry name" value="RNA-binding domain, RBD"/>
    <property type="match status" value="1"/>
</dbReference>
<feature type="compositionally biased region" description="Low complexity" evidence="10">
    <location>
        <begin position="1"/>
        <end position="11"/>
    </location>
</feature>
<evidence type="ECO:0000313" key="13">
    <source>
        <dbReference type="Proteomes" id="UP000623129"/>
    </source>
</evidence>
<evidence type="ECO:0000256" key="2">
    <source>
        <dbReference type="ARBA" id="ARBA00009454"/>
    </source>
</evidence>
<dbReference type="PROSITE" id="PS51472">
    <property type="entry name" value="RRM_NUP35"/>
    <property type="match status" value="1"/>
</dbReference>
<evidence type="ECO:0000256" key="1">
    <source>
        <dbReference type="ARBA" id="ARBA00004567"/>
    </source>
</evidence>
<evidence type="ECO:0000256" key="10">
    <source>
        <dbReference type="SAM" id="MobiDB-lite"/>
    </source>
</evidence>
<evidence type="ECO:0000256" key="3">
    <source>
        <dbReference type="ARBA" id="ARBA00022448"/>
    </source>
</evidence>
<comment type="similarity">
    <text evidence="2 9">Belongs to the Nup35 family.</text>
</comment>
<dbReference type="GO" id="GO:0006999">
    <property type="term" value="P:nuclear pore organization"/>
    <property type="evidence" value="ECO:0007669"/>
    <property type="project" value="TreeGrafter"/>
</dbReference>
<dbReference type="GO" id="GO:0044613">
    <property type="term" value="C:nuclear pore central transport channel"/>
    <property type="evidence" value="ECO:0007669"/>
    <property type="project" value="TreeGrafter"/>
</dbReference>
<dbReference type="InterPro" id="IPR012677">
    <property type="entry name" value="Nucleotide-bd_a/b_plait_sf"/>
</dbReference>
<evidence type="ECO:0000256" key="8">
    <source>
        <dbReference type="ARBA" id="ARBA00023242"/>
    </source>
</evidence>
<feature type="compositionally biased region" description="Basic and acidic residues" evidence="10">
    <location>
        <begin position="63"/>
        <end position="79"/>
    </location>
</feature>
<dbReference type="FunFam" id="3.30.70.330:FF:000095">
    <property type="entry name" value="Putative Nucleoporin NUP53"/>
    <property type="match status" value="1"/>
</dbReference>
<sequence>MNKASTPSPASSRRRTATTRLSPFYQDLASPICSSSSRHHSRIPTSSTSATAADPPPPPIFTLDDRATSGDLSPDHPDHASPSSWTPPVRSFSRSPSLSSPSMPTSFRARLEEASGSGSLDKGKGPGSPMDGVVETGPLMVQSAFDRGLKRVELSRDDVANGGPDEEEWITVFGFYPSDTNIVLREFEKCGVILKHISGPRDANWMHILYQSRYDARRALAKNNTQISSSLIIGVKPVEHMQKQILNERLNQNKSGQNGFMVSLPLKTPATRGKTNTATVNGTRMVGNVAAPAKSVMSKALDLVFGI</sequence>
<dbReference type="EMBL" id="SWLB01000009">
    <property type="protein sequence ID" value="KAF3335070.1"/>
    <property type="molecule type" value="Genomic_DNA"/>
</dbReference>
<comment type="caution">
    <text evidence="12">The sequence shown here is derived from an EMBL/GenBank/DDBJ whole genome shotgun (WGS) entry which is preliminary data.</text>
</comment>
<feature type="region of interest" description="Disordered" evidence="10">
    <location>
        <begin position="1"/>
        <end position="107"/>
    </location>
</feature>
<dbReference type="PIRSF" id="PIRSF038119">
    <property type="entry name" value="Nucleoporin_NUP53"/>
    <property type="match status" value="1"/>
</dbReference>
<comment type="subcellular location">
    <subcellularLocation>
        <location evidence="1 9">Nucleus</location>
        <location evidence="1 9">Nuclear pore complex</location>
    </subcellularLocation>
</comment>
<gene>
    <name evidence="12" type="ORF">FCM35_KLT21674</name>
</gene>
<keyword evidence="8 9" id="KW-0539">Nucleus</keyword>
<dbReference type="GO" id="GO:0051028">
    <property type="term" value="P:mRNA transport"/>
    <property type="evidence" value="ECO:0007669"/>
    <property type="project" value="UniProtKB-UniRule"/>
</dbReference>
<organism evidence="12 13">
    <name type="scientific">Carex littledalei</name>
    <dbReference type="NCBI Taxonomy" id="544730"/>
    <lineage>
        <taxon>Eukaryota</taxon>
        <taxon>Viridiplantae</taxon>
        <taxon>Streptophyta</taxon>
        <taxon>Embryophyta</taxon>
        <taxon>Tracheophyta</taxon>
        <taxon>Spermatophyta</taxon>
        <taxon>Magnoliopsida</taxon>
        <taxon>Liliopsida</taxon>
        <taxon>Poales</taxon>
        <taxon>Cyperaceae</taxon>
        <taxon>Cyperoideae</taxon>
        <taxon>Cariceae</taxon>
        <taxon>Carex</taxon>
        <taxon>Carex subgen. Euthyceras</taxon>
    </lineage>
</organism>
<accession>A0A833VNW0</accession>
<dbReference type="CDD" id="cd12441">
    <property type="entry name" value="RRM_Nup53_like"/>
    <property type="match status" value="1"/>
</dbReference>
<feature type="compositionally biased region" description="Low complexity" evidence="10">
    <location>
        <begin position="80"/>
        <end position="107"/>
    </location>
</feature>
<feature type="compositionally biased region" description="Low complexity" evidence="10">
    <location>
        <begin position="43"/>
        <end position="53"/>
    </location>
</feature>
<dbReference type="InterPro" id="IPR017389">
    <property type="entry name" value="Nucleoporin_NUP53"/>
</dbReference>
<evidence type="ECO:0000313" key="12">
    <source>
        <dbReference type="EMBL" id="KAF3335070.1"/>
    </source>
</evidence>
<dbReference type="OrthoDB" id="1733656at2759"/>
<dbReference type="GO" id="GO:0031965">
    <property type="term" value="C:nuclear membrane"/>
    <property type="evidence" value="ECO:0007669"/>
    <property type="project" value="InterPro"/>
</dbReference>
<keyword evidence="6 9" id="KW-0811">Translocation</keyword>
<evidence type="ECO:0000256" key="6">
    <source>
        <dbReference type="ARBA" id="ARBA00023010"/>
    </source>
</evidence>
<dbReference type="InterPro" id="IPR035979">
    <property type="entry name" value="RBD_domain_sf"/>
</dbReference>
<dbReference type="GO" id="GO:0005543">
    <property type="term" value="F:phospholipid binding"/>
    <property type="evidence" value="ECO:0007669"/>
    <property type="project" value="TreeGrafter"/>
</dbReference>
<dbReference type="Proteomes" id="UP000623129">
    <property type="component" value="Unassembled WGS sequence"/>
</dbReference>
<dbReference type="AlphaFoldDB" id="A0A833VNW0"/>
<proteinExistence type="inferred from homology"/>
<keyword evidence="3 9" id="KW-0813">Transport</keyword>
<evidence type="ECO:0000259" key="11">
    <source>
        <dbReference type="PROSITE" id="PS51472"/>
    </source>
</evidence>
<dbReference type="PANTHER" id="PTHR21527:SF6">
    <property type="entry name" value="NUCLEOPORIN NUP35"/>
    <property type="match status" value="1"/>
</dbReference>
<name>A0A833VNW0_9POAL</name>
<dbReference type="InterPro" id="IPR007846">
    <property type="entry name" value="RRM_NUP35_dom"/>
</dbReference>
<protein>
    <recommendedName>
        <fullName evidence="9">Nuclear pore complex protein NUP35</fullName>
    </recommendedName>
    <alternativeName>
        <fullName evidence="9">Nucleoporin 35</fullName>
    </alternativeName>
</protein>
<dbReference type="GO" id="GO:0017056">
    <property type="term" value="F:structural constituent of nuclear pore"/>
    <property type="evidence" value="ECO:0007669"/>
    <property type="project" value="InterPro"/>
</dbReference>
<evidence type="ECO:0000256" key="9">
    <source>
        <dbReference type="PIRNR" id="PIRNR038119"/>
    </source>
</evidence>
<evidence type="ECO:0000256" key="4">
    <source>
        <dbReference type="ARBA" id="ARBA00022816"/>
    </source>
</evidence>